<evidence type="ECO:0000313" key="2">
    <source>
        <dbReference type="Proteomes" id="UP001464891"/>
    </source>
</evidence>
<proteinExistence type="predicted"/>
<dbReference type="EMBL" id="JAMPKM010000001">
    <property type="protein sequence ID" value="MEP0815612.1"/>
    <property type="molecule type" value="Genomic_DNA"/>
</dbReference>
<sequence length="50" mass="5675">MNHKDELDGQASPEYLPLKWAIAPRHLQHISLFMNAHFANHNLLALISGL</sequence>
<accession>A0ABV0J1H1</accession>
<gene>
    <name evidence="1" type="ORF">NC998_00710</name>
</gene>
<reference evidence="1 2" key="1">
    <citation type="submission" date="2022-04" db="EMBL/GenBank/DDBJ databases">
        <title>Positive selection, recombination, and allopatry shape intraspecific diversity of widespread and dominant cyanobacteria.</title>
        <authorList>
            <person name="Wei J."/>
            <person name="Shu W."/>
            <person name="Hu C."/>
        </authorList>
    </citation>
    <scope>NUCLEOTIDE SEQUENCE [LARGE SCALE GENOMIC DNA]</scope>
    <source>
        <strain evidence="1 2">GB2-A4</strain>
    </source>
</reference>
<dbReference type="Proteomes" id="UP001464891">
    <property type="component" value="Unassembled WGS sequence"/>
</dbReference>
<comment type="caution">
    <text evidence="1">The sequence shown here is derived from an EMBL/GenBank/DDBJ whole genome shotgun (WGS) entry which is preliminary data.</text>
</comment>
<organism evidence="1 2">
    <name type="scientific">Trichocoleus desertorum GB2-A4</name>
    <dbReference type="NCBI Taxonomy" id="2933944"/>
    <lineage>
        <taxon>Bacteria</taxon>
        <taxon>Bacillati</taxon>
        <taxon>Cyanobacteriota</taxon>
        <taxon>Cyanophyceae</taxon>
        <taxon>Leptolyngbyales</taxon>
        <taxon>Trichocoleusaceae</taxon>
        <taxon>Trichocoleus</taxon>
    </lineage>
</organism>
<evidence type="ECO:0000313" key="1">
    <source>
        <dbReference type="EMBL" id="MEP0815612.1"/>
    </source>
</evidence>
<protein>
    <submittedName>
        <fullName evidence="1">Uncharacterized protein</fullName>
    </submittedName>
</protein>
<name>A0ABV0J1H1_9CYAN</name>
<keyword evidence="2" id="KW-1185">Reference proteome</keyword>
<dbReference type="RefSeq" id="WP_190431160.1">
    <property type="nucleotide sequence ID" value="NZ_JAMPKM010000001.1"/>
</dbReference>